<evidence type="ECO:0000313" key="1">
    <source>
        <dbReference type="EMBL" id="OHA81233.1"/>
    </source>
</evidence>
<name>A0A1G2S7Y9_9BACT</name>
<evidence type="ECO:0008006" key="3">
    <source>
        <dbReference type="Google" id="ProtNLM"/>
    </source>
</evidence>
<comment type="caution">
    <text evidence="1">The sequence shown here is derived from an EMBL/GenBank/DDBJ whole genome shotgun (WGS) entry which is preliminary data.</text>
</comment>
<accession>A0A1G2S7Y9</accession>
<dbReference type="AlphaFoldDB" id="A0A1G2S7Y9"/>
<dbReference type="InterPro" id="IPR013783">
    <property type="entry name" value="Ig-like_fold"/>
</dbReference>
<dbReference type="Gene3D" id="2.60.40.10">
    <property type="entry name" value="Immunoglobulins"/>
    <property type="match status" value="1"/>
</dbReference>
<sequence length="119" mass="13388">MMHARKMLKIASFVFVTLLVVGYAAFALYPYLRGPVITVTSPQNGATVTSPDIRVQGIAKGVNYLYLDDRQIFTDEAGRFSESLILYPGYNILVVRALDHFKRTTEERIEVVLQPLPLP</sequence>
<evidence type="ECO:0000313" key="2">
    <source>
        <dbReference type="Proteomes" id="UP000176997"/>
    </source>
</evidence>
<gene>
    <name evidence="1" type="ORF">A2675_03850</name>
</gene>
<organism evidence="1 2">
    <name type="scientific">Candidatus Yonathbacteria bacterium RIFCSPHIGHO2_01_FULL_51_10</name>
    <dbReference type="NCBI Taxonomy" id="1802723"/>
    <lineage>
        <taxon>Bacteria</taxon>
        <taxon>Candidatus Yonathiibacteriota</taxon>
    </lineage>
</organism>
<proteinExistence type="predicted"/>
<protein>
    <recommendedName>
        <fullName evidence="3">Carboxypeptidase regulatory-like domain-containing protein</fullName>
    </recommendedName>
</protein>
<dbReference type="Proteomes" id="UP000176997">
    <property type="component" value="Unassembled WGS sequence"/>
</dbReference>
<reference evidence="1 2" key="1">
    <citation type="journal article" date="2016" name="Nat. Commun.">
        <title>Thousands of microbial genomes shed light on interconnected biogeochemical processes in an aquifer system.</title>
        <authorList>
            <person name="Anantharaman K."/>
            <person name="Brown C.T."/>
            <person name="Hug L.A."/>
            <person name="Sharon I."/>
            <person name="Castelle C.J."/>
            <person name="Probst A.J."/>
            <person name="Thomas B.C."/>
            <person name="Singh A."/>
            <person name="Wilkins M.J."/>
            <person name="Karaoz U."/>
            <person name="Brodie E.L."/>
            <person name="Williams K.H."/>
            <person name="Hubbard S.S."/>
            <person name="Banfield J.F."/>
        </authorList>
    </citation>
    <scope>NUCLEOTIDE SEQUENCE [LARGE SCALE GENOMIC DNA]</scope>
</reference>
<dbReference type="STRING" id="1802723.A2675_03850"/>
<dbReference type="EMBL" id="MHUS01000013">
    <property type="protein sequence ID" value="OHA81233.1"/>
    <property type="molecule type" value="Genomic_DNA"/>
</dbReference>